<dbReference type="InterPro" id="IPR028923">
    <property type="entry name" value="SAICAR_synt/ADE2_N"/>
</dbReference>
<evidence type="ECO:0000256" key="6">
    <source>
        <dbReference type="ARBA" id="ARBA00022840"/>
    </source>
</evidence>
<keyword evidence="5 8" id="KW-0658">Purine biosynthesis</keyword>
<sequence>MSTVFETKLTSLPLLHRGKVRENFSVGDDKMLIVASDRLSAFDVILDQPIPEKGMVLTQMAQFWFDILADVVPNHLTGIAPETVVSAEEAPQIKGRSMVVKKLKALPIEAVVRGYLIGSGWKDYQATGAVCGIKLPPGMQMAAKLDEPIFTPATKAAMGEHDENIDFDTMSDVVGRDLAQQIRDVSIALYTKASDYAARQGIIIADTKFEFGLDENGALTLMDEVLTADSSRFWPADQYQVGISPPSYDKQFVRDYLESVPGWNKKAPAPTLPQDIIDKTAGKYRQAYEILTGRLWIG</sequence>
<dbReference type="HAMAP" id="MF_00137">
    <property type="entry name" value="SAICAR_synth"/>
    <property type="match status" value="1"/>
</dbReference>
<dbReference type="CDD" id="cd01414">
    <property type="entry name" value="SAICAR_synt_Sc"/>
    <property type="match status" value="1"/>
</dbReference>
<protein>
    <recommendedName>
        <fullName evidence="8">Phosphoribosylaminoimidazole-succinocarboxamide synthase</fullName>
        <ecNumber evidence="8">6.3.2.6</ecNumber>
    </recommendedName>
    <alternativeName>
        <fullName evidence="8">SAICAR synthetase</fullName>
    </alternativeName>
</protein>
<dbReference type="InterPro" id="IPR018236">
    <property type="entry name" value="SAICAR_synthetase_CS"/>
</dbReference>
<evidence type="ECO:0000256" key="2">
    <source>
        <dbReference type="ARBA" id="ARBA00010190"/>
    </source>
</evidence>
<organism evidence="10 11">
    <name type="scientific">Limnobacter profundi</name>
    <dbReference type="NCBI Taxonomy" id="2732163"/>
    <lineage>
        <taxon>Bacteria</taxon>
        <taxon>Pseudomonadati</taxon>
        <taxon>Pseudomonadota</taxon>
        <taxon>Betaproteobacteria</taxon>
        <taxon>Burkholderiales</taxon>
        <taxon>Burkholderiaceae</taxon>
        <taxon>Limnobacter</taxon>
    </lineage>
</organism>
<dbReference type="EC" id="6.3.2.6" evidence="8"/>
<dbReference type="NCBIfam" id="TIGR00081">
    <property type="entry name" value="purC"/>
    <property type="match status" value="1"/>
</dbReference>
<evidence type="ECO:0000313" key="10">
    <source>
        <dbReference type="EMBL" id="QJR30307.1"/>
    </source>
</evidence>
<dbReference type="NCBIfam" id="NF010568">
    <property type="entry name" value="PRK13961.1"/>
    <property type="match status" value="1"/>
</dbReference>
<feature type="domain" description="SAICAR synthetase/ADE2 N-terminal" evidence="9">
    <location>
        <begin position="15"/>
        <end position="268"/>
    </location>
</feature>
<keyword evidence="3 8" id="KW-0436">Ligase</keyword>
<evidence type="ECO:0000256" key="3">
    <source>
        <dbReference type="ARBA" id="ARBA00022598"/>
    </source>
</evidence>
<evidence type="ECO:0000313" key="11">
    <source>
        <dbReference type="Proteomes" id="UP000501130"/>
    </source>
</evidence>
<evidence type="ECO:0000256" key="4">
    <source>
        <dbReference type="ARBA" id="ARBA00022741"/>
    </source>
</evidence>
<dbReference type="PROSITE" id="PS01057">
    <property type="entry name" value="SAICAR_SYNTHETASE_1"/>
    <property type="match status" value="1"/>
</dbReference>
<dbReference type="InterPro" id="IPR001636">
    <property type="entry name" value="SAICAR_synth"/>
</dbReference>
<name>A0ABX6NA74_9BURK</name>
<evidence type="ECO:0000256" key="8">
    <source>
        <dbReference type="HAMAP-Rule" id="MF_00137"/>
    </source>
</evidence>
<evidence type="ECO:0000256" key="1">
    <source>
        <dbReference type="ARBA" id="ARBA00004672"/>
    </source>
</evidence>
<reference evidence="10 11" key="1">
    <citation type="submission" date="2020-05" db="EMBL/GenBank/DDBJ databases">
        <title>Compete genome of Limnobacter sp. SAORIC-580.</title>
        <authorList>
            <person name="Song J."/>
            <person name="Cho J.-C."/>
        </authorList>
    </citation>
    <scope>NUCLEOTIDE SEQUENCE [LARGE SCALE GENOMIC DNA]</scope>
    <source>
        <strain evidence="10 11">SAORIC-580</strain>
    </source>
</reference>
<accession>A0ABX6NA74</accession>
<dbReference type="Gene3D" id="3.30.470.20">
    <property type="entry name" value="ATP-grasp fold, B domain"/>
    <property type="match status" value="1"/>
</dbReference>
<gene>
    <name evidence="8" type="primary">purC</name>
    <name evidence="10" type="ORF">HKT17_11645</name>
</gene>
<dbReference type="GO" id="GO:0004639">
    <property type="term" value="F:phosphoribosylaminoimidazolesuccinocarboxamide synthase activity"/>
    <property type="evidence" value="ECO:0007669"/>
    <property type="project" value="UniProtKB-EC"/>
</dbReference>
<keyword evidence="4 8" id="KW-0547">Nucleotide-binding</keyword>
<comment type="catalytic activity">
    <reaction evidence="7 8">
        <text>5-amino-1-(5-phospho-D-ribosyl)imidazole-4-carboxylate + L-aspartate + ATP = (2S)-2-[5-amino-1-(5-phospho-beta-D-ribosyl)imidazole-4-carboxamido]succinate + ADP + phosphate + 2 H(+)</text>
        <dbReference type="Rhea" id="RHEA:22628"/>
        <dbReference type="ChEBI" id="CHEBI:15378"/>
        <dbReference type="ChEBI" id="CHEBI:29991"/>
        <dbReference type="ChEBI" id="CHEBI:30616"/>
        <dbReference type="ChEBI" id="CHEBI:43474"/>
        <dbReference type="ChEBI" id="CHEBI:58443"/>
        <dbReference type="ChEBI" id="CHEBI:77657"/>
        <dbReference type="ChEBI" id="CHEBI:456216"/>
        <dbReference type="EC" id="6.3.2.6"/>
    </reaction>
</comment>
<keyword evidence="11" id="KW-1185">Reference proteome</keyword>
<dbReference type="EMBL" id="CP053084">
    <property type="protein sequence ID" value="QJR30307.1"/>
    <property type="molecule type" value="Genomic_DNA"/>
</dbReference>
<dbReference type="SUPFAM" id="SSF56104">
    <property type="entry name" value="SAICAR synthase-like"/>
    <property type="match status" value="1"/>
</dbReference>
<evidence type="ECO:0000256" key="7">
    <source>
        <dbReference type="ARBA" id="ARBA00048475"/>
    </source>
</evidence>
<dbReference type="Pfam" id="PF01259">
    <property type="entry name" value="SAICAR_synt"/>
    <property type="match status" value="1"/>
</dbReference>
<dbReference type="PROSITE" id="PS01058">
    <property type="entry name" value="SAICAR_SYNTHETASE_2"/>
    <property type="match status" value="1"/>
</dbReference>
<comment type="pathway">
    <text evidence="1 8">Purine metabolism; IMP biosynthesis via de novo pathway; 5-amino-1-(5-phospho-D-ribosyl)imidazole-4-carboxamide from 5-amino-1-(5-phospho-D-ribosyl)imidazole-4-carboxylate: step 1/2.</text>
</comment>
<dbReference type="RefSeq" id="WP_105027055.1">
    <property type="nucleotide sequence ID" value="NZ_CP053084.1"/>
</dbReference>
<dbReference type="Proteomes" id="UP000501130">
    <property type="component" value="Chromosome"/>
</dbReference>
<evidence type="ECO:0000256" key="5">
    <source>
        <dbReference type="ARBA" id="ARBA00022755"/>
    </source>
</evidence>
<dbReference type="PANTHER" id="PTHR43700:SF1">
    <property type="entry name" value="PHOSPHORIBOSYLAMINOIMIDAZOLE-SUCCINOCARBOXAMIDE SYNTHASE"/>
    <property type="match status" value="1"/>
</dbReference>
<comment type="similarity">
    <text evidence="2 8">Belongs to the SAICAR synthetase family.</text>
</comment>
<keyword evidence="6 8" id="KW-0067">ATP-binding</keyword>
<proteinExistence type="inferred from homology"/>
<evidence type="ECO:0000259" key="9">
    <source>
        <dbReference type="Pfam" id="PF01259"/>
    </source>
</evidence>
<dbReference type="PANTHER" id="PTHR43700">
    <property type="entry name" value="PHOSPHORIBOSYLAMINOIMIDAZOLE-SUCCINOCARBOXAMIDE SYNTHASE"/>
    <property type="match status" value="1"/>
</dbReference>
<dbReference type="Gene3D" id="3.30.200.20">
    <property type="entry name" value="Phosphorylase Kinase, domain 1"/>
    <property type="match status" value="1"/>
</dbReference>